<dbReference type="GO" id="GO:0008137">
    <property type="term" value="F:NADH dehydrogenase (ubiquinone) activity"/>
    <property type="evidence" value="ECO:0007669"/>
    <property type="project" value="UniProtKB-EC"/>
</dbReference>
<sequence length="304" mass="34325">MGFNYILFLMVALVSIIFSLVSSHWLIFWFWMEMSFLMFIPIITMSDEVEAKQSAMKYFSIQTFASIILLLVGYLYFEMLNTSFYTSIAMVSLLSIKLGVFPGHFWVISTVGSMDLKKCLLVLGPMKILPTVILCEMVSMSPDTNTVLMVMGMLSIILGGVLGNNQTKMHTILGASSISHGGWMLLGVCFKSVWYYMAIYFLALFSLFVGFISFKKTLVGMSLFFMSGVPPFSLFFGKILILVDLIKSQMFLISAGVVLGALFSMIFYLKFFYFFLLSRGLKFDSSLFLVLNCLGFVILFAFPF</sequence>
<evidence type="ECO:0000259" key="19">
    <source>
        <dbReference type="Pfam" id="PF00361"/>
    </source>
</evidence>
<keyword evidence="8" id="KW-0999">Mitochondrion inner membrane</keyword>
<keyword evidence="9" id="KW-1278">Translocase</keyword>
<keyword evidence="13" id="KW-0830">Ubiquinone</keyword>
<evidence type="ECO:0000256" key="14">
    <source>
        <dbReference type="ARBA" id="ARBA00023128"/>
    </source>
</evidence>
<proteinExistence type="inferred from homology"/>
<dbReference type="EMBL" id="JN619347">
    <property type="protein sequence ID" value="AEQ93886.1"/>
    <property type="molecule type" value="Genomic_DNA"/>
</dbReference>
<dbReference type="EC" id="7.1.1.2" evidence="3"/>
<reference evidence="20" key="1">
    <citation type="journal article" date="2011" name="BMC Evol. Biol.">
        <title>Ten new complete mitochondrial genomes of pulmonates (Mollusca: Gastropoda) and their impact on phylogenetic relationships.</title>
        <authorList>
            <person name="White T.R."/>
            <person name="Conrad M.M."/>
            <person name="Tseng R."/>
            <person name="Balayan S."/>
            <person name="Golding R."/>
            <person name="de Frias Martins A.M."/>
            <person name="Dayrat B.A."/>
        </authorList>
    </citation>
    <scope>NUCLEOTIDE SEQUENCE</scope>
</reference>
<evidence type="ECO:0000256" key="9">
    <source>
        <dbReference type="ARBA" id="ARBA00022967"/>
    </source>
</evidence>
<evidence type="ECO:0000256" key="2">
    <source>
        <dbReference type="ARBA" id="ARBA00007012"/>
    </source>
</evidence>
<feature type="transmembrane region" description="Helical" evidence="18">
    <location>
        <begin position="58"/>
        <end position="77"/>
    </location>
</feature>
<evidence type="ECO:0000256" key="11">
    <source>
        <dbReference type="ARBA" id="ARBA00022989"/>
    </source>
</evidence>
<feature type="transmembrane region" description="Helical" evidence="18">
    <location>
        <begin position="146"/>
        <end position="163"/>
    </location>
</feature>
<name>G8HQY3_9EUPU</name>
<keyword evidence="12" id="KW-0520">NAD</keyword>
<evidence type="ECO:0000256" key="7">
    <source>
        <dbReference type="ARBA" id="ARBA00022692"/>
    </source>
</evidence>
<keyword evidence="15 18" id="KW-0472">Membrane</keyword>
<accession>G8HQY3</accession>
<protein>
    <recommendedName>
        <fullName evidence="4">NADH-ubiquinone oxidoreductase chain 2</fullName>
        <ecNumber evidence="3">7.1.1.2</ecNumber>
    </recommendedName>
    <alternativeName>
        <fullName evidence="16">NADH dehydrogenase subunit 2</fullName>
    </alternativeName>
</protein>
<dbReference type="PANTHER" id="PTHR46552">
    <property type="entry name" value="NADH-UBIQUINONE OXIDOREDUCTASE CHAIN 2"/>
    <property type="match status" value="1"/>
</dbReference>
<evidence type="ECO:0000313" key="20">
    <source>
        <dbReference type="EMBL" id="AEQ93886.1"/>
    </source>
</evidence>
<comment type="similarity">
    <text evidence="2">Belongs to the complex I subunit 2 family.</text>
</comment>
<evidence type="ECO:0000256" key="18">
    <source>
        <dbReference type="SAM" id="Phobius"/>
    </source>
</evidence>
<dbReference type="InterPro" id="IPR001750">
    <property type="entry name" value="ND/Mrp_TM"/>
</dbReference>
<evidence type="ECO:0000256" key="4">
    <source>
        <dbReference type="ARBA" id="ARBA00021008"/>
    </source>
</evidence>
<comment type="catalytic activity">
    <reaction evidence="17">
        <text>a ubiquinone + NADH + 5 H(+)(in) = a ubiquinol + NAD(+) + 4 H(+)(out)</text>
        <dbReference type="Rhea" id="RHEA:29091"/>
        <dbReference type="Rhea" id="RHEA-COMP:9565"/>
        <dbReference type="Rhea" id="RHEA-COMP:9566"/>
        <dbReference type="ChEBI" id="CHEBI:15378"/>
        <dbReference type="ChEBI" id="CHEBI:16389"/>
        <dbReference type="ChEBI" id="CHEBI:17976"/>
        <dbReference type="ChEBI" id="CHEBI:57540"/>
        <dbReference type="ChEBI" id="CHEBI:57945"/>
        <dbReference type="EC" id="7.1.1.2"/>
    </reaction>
</comment>
<evidence type="ECO:0000256" key="1">
    <source>
        <dbReference type="ARBA" id="ARBA00004448"/>
    </source>
</evidence>
<gene>
    <name evidence="20" type="primary">nad2</name>
</gene>
<evidence type="ECO:0000256" key="17">
    <source>
        <dbReference type="ARBA" id="ARBA00049551"/>
    </source>
</evidence>
<dbReference type="InterPro" id="IPR050175">
    <property type="entry name" value="Complex_I_Subunit_2"/>
</dbReference>
<comment type="subcellular location">
    <subcellularLocation>
        <location evidence="1">Mitochondrion inner membrane</location>
        <topology evidence="1">Multi-pass membrane protein</topology>
    </subcellularLocation>
</comment>
<dbReference type="Pfam" id="PF00361">
    <property type="entry name" value="Proton_antipo_M"/>
    <property type="match status" value="1"/>
</dbReference>
<feature type="transmembrane region" description="Helical" evidence="18">
    <location>
        <begin position="193"/>
        <end position="214"/>
    </location>
</feature>
<evidence type="ECO:0000256" key="13">
    <source>
        <dbReference type="ARBA" id="ARBA00023075"/>
    </source>
</evidence>
<evidence type="ECO:0000256" key="16">
    <source>
        <dbReference type="ARBA" id="ARBA00031028"/>
    </source>
</evidence>
<evidence type="ECO:0000256" key="15">
    <source>
        <dbReference type="ARBA" id="ARBA00023136"/>
    </source>
</evidence>
<geneLocation type="mitochondrion" evidence="20"/>
<evidence type="ECO:0000256" key="3">
    <source>
        <dbReference type="ARBA" id="ARBA00012944"/>
    </source>
</evidence>
<feature type="transmembrane region" description="Helical" evidence="18">
    <location>
        <begin position="250"/>
        <end position="273"/>
    </location>
</feature>
<keyword evidence="7 18" id="KW-0812">Transmembrane</keyword>
<evidence type="ECO:0000256" key="6">
    <source>
        <dbReference type="ARBA" id="ARBA00022660"/>
    </source>
</evidence>
<feature type="transmembrane region" description="Helical" evidence="18">
    <location>
        <begin position="220"/>
        <end position="243"/>
    </location>
</feature>
<reference evidence="20" key="2">
    <citation type="submission" date="2011-08" db="EMBL/GenBank/DDBJ databases">
        <authorList>
            <person name="Dayrat B."/>
        </authorList>
    </citation>
    <scope>NUCLEOTIDE SEQUENCE</scope>
</reference>
<keyword evidence="6" id="KW-0679">Respiratory chain</keyword>
<evidence type="ECO:0000256" key="12">
    <source>
        <dbReference type="ARBA" id="ARBA00023027"/>
    </source>
</evidence>
<evidence type="ECO:0000256" key="8">
    <source>
        <dbReference type="ARBA" id="ARBA00022792"/>
    </source>
</evidence>
<dbReference type="GO" id="GO:0005743">
    <property type="term" value="C:mitochondrial inner membrane"/>
    <property type="evidence" value="ECO:0007669"/>
    <property type="project" value="UniProtKB-SubCell"/>
</dbReference>
<feature type="transmembrane region" description="Helical" evidence="18">
    <location>
        <begin position="5"/>
        <end position="22"/>
    </location>
</feature>
<dbReference type="AlphaFoldDB" id="G8HQY3"/>
<organism evidence="20">
    <name type="scientific">Imerinia grandidieri</name>
    <dbReference type="NCBI Taxonomy" id="3244470"/>
    <lineage>
        <taxon>Eukaryota</taxon>
        <taxon>Metazoa</taxon>
        <taxon>Spiralia</taxon>
        <taxon>Lophotrochozoa</taxon>
        <taxon>Mollusca</taxon>
        <taxon>Gastropoda</taxon>
        <taxon>Heterobranchia</taxon>
        <taxon>Euthyneura</taxon>
        <taxon>Panpulmonata</taxon>
        <taxon>Eupulmonata</taxon>
        <taxon>Systellommatophora</taxon>
        <taxon>Veronicelloidea</taxon>
        <taxon>Veronicellidae</taxon>
        <taxon>Imerinia</taxon>
    </lineage>
</organism>
<feature type="transmembrane region" description="Helical" evidence="18">
    <location>
        <begin position="83"/>
        <end position="107"/>
    </location>
</feature>
<feature type="domain" description="NADH:quinone oxidoreductase/Mrp antiporter transmembrane" evidence="19">
    <location>
        <begin position="22"/>
        <end position="214"/>
    </location>
</feature>
<evidence type="ECO:0000256" key="10">
    <source>
        <dbReference type="ARBA" id="ARBA00022982"/>
    </source>
</evidence>
<feature type="transmembrane region" description="Helical" evidence="18">
    <location>
        <begin position="285"/>
        <end position="302"/>
    </location>
</feature>
<dbReference type="PANTHER" id="PTHR46552:SF1">
    <property type="entry name" value="NADH-UBIQUINONE OXIDOREDUCTASE CHAIN 2"/>
    <property type="match status" value="1"/>
</dbReference>
<keyword evidence="10" id="KW-0249">Electron transport</keyword>
<evidence type="ECO:0000256" key="5">
    <source>
        <dbReference type="ARBA" id="ARBA00022448"/>
    </source>
</evidence>
<dbReference type="GO" id="GO:0006120">
    <property type="term" value="P:mitochondrial electron transport, NADH to ubiquinone"/>
    <property type="evidence" value="ECO:0007669"/>
    <property type="project" value="TreeGrafter"/>
</dbReference>
<keyword evidence="11 18" id="KW-1133">Transmembrane helix</keyword>
<keyword evidence="5" id="KW-0813">Transport</keyword>
<keyword evidence="14 20" id="KW-0496">Mitochondrion</keyword>